<dbReference type="HOGENOM" id="CLU_1870980_0_0_11"/>
<dbReference type="Proteomes" id="UP000016498">
    <property type="component" value="Unassembled WGS sequence"/>
</dbReference>
<organism evidence="2 3">
    <name type="scientific">Actinomyces johnsonii F0510</name>
    <dbReference type="NCBI Taxonomy" id="1227262"/>
    <lineage>
        <taxon>Bacteria</taxon>
        <taxon>Bacillati</taxon>
        <taxon>Actinomycetota</taxon>
        <taxon>Actinomycetes</taxon>
        <taxon>Actinomycetales</taxon>
        <taxon>Actinomycetaceae</taxon>
        <taxon>Actinomyces</taxon>
    </lineage>
</organism>
<reference evidence="2 3" key="1">
    <citation type="submission" date="2013-06" db="EMBL/GenBank/DDBJ databases">
        <authorList>
            <person name="Weinstock G."/>
            <person name="Sodergren E."/>
            <person name="Lobos E.A."/>
            <person name="Fulton L."/>
            <person name="Fulton R."/>
            <person name="Courtney L."/>
            <person name="Fronick C."/>
            <person name="O'Laughlin M."/>
            <person name="Godfrey J."/>
            <person name="Wilson R.M."/>
            <person name="Miner T."/>
            <person name="Farmer C."/>
            <person name="Delehaunty K."/>
            <person name="Cordes M."/>
            <person name="Minx P."/>
            <person name="Tomlinson C."/>
            <person name="Chen J."/>
            <person name="Wollam A."/>
            <person name="Pepin K.H."/>
            <person name="Bhonagiri V."/>
            <person name="Zhang X."/>
            <person name="Warren W."/>
            <person name="Mitreva M."/>
            <person name="Mardis E.R."/>
            <person name="Wilson R.K."/>
        </authorList>
    </citation>
    <scope>NUCLEOTIDE SEQUENCE [LARGE SCALE GENOMIC DNA]</scope>
    <source>
        <strain evidence="2 3">F0510</strain>
    </source>
</reference>
<sequence>MHDQERSTFVVKKSGLYPAVGVESGDVPAVGLAGARLLTETSRVTGLGNELSRALSAWRRTWSVHDPGKVMADLAVCVALGGRCLSDLSLLRCDKELFGSVASAPTACRLVGTLADHVEITAGYWTGPGRARPQTR</sequence>
<proteinExistence type="predicted"/>
<dbReference type="InterPro" id="IPR025668">
    <property type="entry name" value="Tnp_DDE_dom"/>
</dbReference>
<evidence type="ECO:0000313" key="3">
    <source>
        <dbReference type="Proteomes" id="UP000016498"/>
    </source>
</evidence>
<feature type="domain" description="Transposase DDE" evidence="1">
    <location>
        <begin position="32"/>
        <end position="116"/>
    </location>
</feature>
<dbReference type="AlphaFoldDB" id="U1RML9"/>
<accession>U1RML9</accession>
<gene>
    <name evidence="2" type="ORF">HMPREF1549_00983</name>
</gene>
<dbReference type="PATRIC" id="fig|1227262.3.peg.791"/>
<comment type="caution">
    <text evidence="2">The sequence shown here is derived from an EMBL/GenBank/DDBJ whole genome shotgun (WGS) entry which is preliminary data.</text>
</comment>
<evidence type="ECO:0000259" key="1">
    <source>
        <dbReference type="Pfam" id="PF13701"/>
    </source>
</evidence>
<dbReference type="EMBL" id="AWSD01000096">
    <property type="protein sequence ID" value="ERH20863.1"/>
    <property type="molecule type" value="Genomic_DNA"/>
</dbReference>
<name>U1RML9_9ACTO</name>
<evidence type="ECO:0000313" key="2">
    <source>
        <dbReference type="EMBL" id="ERH20863.1"/>
    </source>
</evidence>
<protein>
    <recommendedName>
        <fullName evidence="1">Transposase DDE domain-containing protein</fullName>
    </recommendedName>
</protein>
<dbReference type="Pfam" id="PF13701">
    <property type="entry name" value="DDE_Tnp_1_4"/>
    <property type="match status" value="1"/>
</dbReference>